<dbReference type="SUPFAM" id="SSF51735">
    <property type="entry name" value="NAD(P)-binding Rossmann-fold domains"/>
    <property type="match status" value="1"/>
</dbReference>
<dbReference type="GO" id="GO:0035999">
    <property type="term" value="P:tetrahydrofolate interconversion"/>
    <property type="evidence" value="ECO:0007669"/>
    <property type="project" value="TreeGrafter"/>
</dbReference>
<dbReference type="InterPro" id="IPR020631">
    <property type="entry name" value="THF_DH/CycHdrlase_NAD-bd_dom"/>
</dbReference>
<dbReference type="GO" id="GO:0004477">
    <property type="term" value="F:methenyltetrahydrofolate cyclohydrolase activity"/>
    <property type="evidence" value="ECO:0007669"/>
    <property type="project" value="TreeGrafter"/>
</dbReference>
<gene>
    <name evidence="10" type="ORF">METZ01_LOCUS137683</name>
</gene>
<dbReference type="SUPFAM" id="SSF53223">
    <property type="entry name" value="Aminoacid dehydrogenase-like, N-terminal domain"/>
    <property type="match status" value="1"/>
</dbReference>
<dbReference type="InterPro" id="IPR000672">
    <property type="entry name" value="THF_DH/CycHdrlase"/>
</dbReference>
<dbReference type="InterPro" id="IPR046346">
    <property type="entry name" value="Aminoacid_DH-like_N_sf"/>
</dbReference>
<evidence type="ECO:0000256" key="5">
    <source>
        <dbReference type="ARBA" id="ARBA00022857"/>
    </source>
</evidence>
<dbReference type="PANTHER" id="PTHR48099">
    <property type="entry name" value="C-1-TETRAHYDROFOLATE SYNTHASE, CYTOPLASMIC-RELATED"/>
    <property type="match status" value="1"/>
</dbReference>
<dbReference type="HAMAP" id="MF_01576">
    <property type="entry name" value="THF_DHG_CYH"/>
    <property type="match status" value="1"/>
</dbReference>
<dbReference type="AlphaFoldDB" id="A0A381Z6K6"/>
<dbReference type="InterPro" id="IPR036291">
    <property type="entry name" value="NAD(P)-bd_dom_sf"/>
</dbReference>
<evidence type="ECO:0000256" key="4">
    <source>
        <dbReference type="ARBA" id="ARBA00022801"/>
    </source>
</evidence>
<comment type="subunit">
    <text evidence="2">Homodimer.</text>
</comment>
<evidence type="ECO:0000259" key="9">
    <source>
        <dbReference type="Pfam" id="PF02882"/>
    </source>
</evidence>
<dbReference type="PRINTS" id="PR00085">
    <property type="entry name" value="THFDHDRGNASE"/>
</dbReference>
<dbReference type="InterPro" id="IPR020630">
    <property type="entry name" value="THF_DH/CycHdrlase_cat_dom"/>
</dbReference>
<accession>A0A381Z6K6</accession>
<dbReference type="CDD" id="cd01080">
    <property type="entry name" value="NAD_bind_m-THF_DH_Cyclohyd"/>
    <property type="match status" value="1"/>
</dbReference>
<keyword evidence="6" id="KW-0560">Oxidoreductase</keyword>
<evidence type="ECO:0008006" key="11">
    <source>
        <dbReference type="Google" id="ProtNLM"/>
    </source>
</evidence>
<dbReference type="GO" id="GO:0005829">
    <property type="term" value="C:cytosol"/>
    <property type="evidence" value="ECO:0007669"/>
    <property type="project" value="TreeGrafter"/>
</dbReference>
<dbReference type="EMBL" id="UINC01020132">
    <property type="protein sequence ID" value="SVA84829.1"/>
    <property type="molecule type" value="Genomic_DNA"/>
</dbReference>
<feature type="domain" description="Tetrahydrofolate dehydrogenase/cyclohydrolase NAD(P)-binding" evidence="9">
    <location>
        <begin position="139"/>
        <end position="284"/>
    </location>
</feature>
<protein>
    <recommendedName>
        <fullName evidence="11">Methenyltetrahydrofolate cyclohydrolase</fullName>
    </recommendedName>
</protein>
<keyword evidence="5" id="KW-0521">NADP</keyword>
<evidence type="ECO:0000256" key="2">
    <source>
        <dbReference type="ARBA" id="ARBA00011738"/>
    </source>
</evidence>
<evidence type="ECO:0000256" key="7">
    <source>
        <dbReference type="ARBA" id="ARBA00023268"/>
    </source>
</evidence>
<dbReference type="FunFam" id="3.40.50.720:FF:000006">
    <property type="entry name" value="Bifunctional protein FolD"/>
    <property type="match status" value="1"/>
</dbReference>
<proteinExistence type="inferred from homology"/>
<evidence type="ECO:0000256" key="3">
    <source>
        <dbReference type="ARBA" id="ARBA00022563"/>
    </source>
</evidence>
<dbReference type="GO" id="GO:0004488">
    <property type="term" value="F:methylenetetrahydrofolate dehydrogenase (NADP+) activity"/>
    <property type="evidence" value="ECO:0007669"/>
    <property type="project" value="InterPro"/>
</dbReference>
<keyword evidence="4" id="KW-0378">Hydrolase</keyword>
<dbReference type="Pfam" id="PF00763">
    <property type="entry name" value="THF_DHG_CYH"/>
    <property type="match status" value="1"/>
</dbReference>
<keyword evidence="3" id="KW-0554">One-carbon metabolism</keyword>
<evidence type="ECO:0000256" key="6">
    <source>
        <dbReference type="ARBA" id="ARBA00023002"/>
    </source>
</evidence>
<reference evidence="10" key="1">
    <citation type="submission" date="2018-05" db="EMBL/GenBank/DDBJ databases">
        <authorList>
            <person name="Lanie J.A."/>
            <person name="Ng W.-L."/>
            <person name="Kazmierczak K.M."/>
            <person name="Andrzejewski T.M."/>
            <person name="Davidsen T.M."/>
            <person name="Wayne K.J."/>
            <person name="Tettelin H."/>
            <person name="Glass J.I."/>
            <person name="Rusch D."/>
            <person name="Podicherti R."/>
            <person name="Tsui H.-C.T."/>
            <person name="Winkler M.E."/>
        </authorList>
    </citation>
    <scope>NUCLEOTIDE SEQUENCE</scope>
</reference>
<evidence type="ECO:0000313" key="10">
    <source>
        <dbReference type="EMBL" id="SVA84829.1"/>
    </source>
</evidence>
<comment type="pathway">
    <text evidence="1">One-carbon metabolism; tetrahydrofolate interconversion.</text>
</comment>
<feature type="domain" description="Tetrahydrofolate dehydrogenase/cyclohydrolase catalytic" evidence="8">
    <location>
        <begin position="6"/>
        <end position="120"/>
    </location>
</feature>
<dbReference type="PANTHER" id="PTHR48099:SF5">
    <property type="entry name" value="C-1-TETRAHYDROFOLATE SYNTHASE, CYTOPLASMIC"/>
    <property type="match status" value="1"/>
</dbReference>
<keyword evidence="7" id="KW-0511">Multifunctional enzyme</keyword>
<sequence>MSANILDGKEIAREILEEVSAEVSELKTSGWDPKLISIKVGENPSVDLYIRNQRLKAEKVGIIFEEKRYPHDISTNELQAAITNFNVDPKVTGIFLQRPAPESISIKTLQKAIHPLKDVEGMHPTSIGNIVYNELELGPCTAMASVELLRRTGQDLKGLEVVVIGHSEIVGKPIAFLLMAEGATVTVCHHMTKDVADHSRRADAVFVAVGKPNLITADMLKSGATLIDIGINRVTDEQGKSRIVGDSDFDSCSEKAGWITPVPGGVGPVTVSYLMLNSVSAAKRLKSHYEAQFQNSVDSTF</sequence>
<name>A0A381Z6K6_9ZZZZ</name>
<evidence type="ECO:0000259" key="8">
    <source>
        <dbReference type="Pfam" id="PF00763"/>
    </source>
</evidence>
<dbReference type="Gene3D" id="3.40.50.10860">
    <property type="entry name" value="Leucine Dehydrogenase, chain A, domain 1"/>
    <property type="match status" value="1"/>
</dbReference>
<dbReference type="Pfam" id="PF02882">
    <property type="entry name" value="THF_DHG_CYH_C"/>
    <property type="match status" value="1"/>
</dbReference>
<organism evidence="10">
    <name type="scientific">marine metagenome</name>
    <dbReference type="NCBI Taxonomy" id="408172"/>
    <lineage>
        <taxon>unclassified sequences</taxon>
        <taxon>metagenomes</taxon>
        <taxon>ecological metagenomes</taxon>
    </lineage>
</organism>
<dbReference type="Gene3D" id="3.40.50.720">
    <property type="entry name" value="NAD(P)-binding Rossmann-like Domain"/>
    <property type="match status" value="1"/>
</dbReference>
<evidence type="ECO:0000256" key="1">
    <source>
        <dbReference type="ARBA" id="ARBA00004777"/>
    </source>
</evidence>